<evidence type="ECO:0000313" key="2">
    <source>
        <dbReference type="EMBL" id="ELU43945.1"/>
    </source>
</evidence>
<evidence type="ECO:0000256" key="1">
    <source>
        <dbReference type="SAM" id="SignalP"/>
    </source>
</evidence>
<evidence type="ECO:0000313" key="3">
    <source>
        <dbReference type="Proteomes" id="UP000011668"/>
    </source>
</evidence>
<proteinExistence type="predicted"/>
<dbReference type="Proteomes" id="UP000011668">
    <property type="component" value="Unassembled WGS sequence"/>
</dbReference>
<reference evidence="2 3" key="1">
    <citation type="journal article" date="2013" name="Nat. Commun.">
        <title>The evolution and pathogenic mechanisms of the rice sheath blight pathogen.</title>
        <authorList>
            <person name="Zheng A."/>
            <person name="Lin R."/>
            <person name="Xu L."/>
            <person name="Qin P."/>
            <person name="Tang C."/>
            <person name="Ai P."/>
            <person name="Zhang D."/>
            <person name="Liu Y."/>
            <person name="Sun Z."/>
            <person name="Feng H."/>
            <person name="Wang Y."/>
            <person name="Chen Y."/>
            <person name="Liang X."/>
            <person name="Fu R."/>
            <person name="Li Q."/>
            <person name="Zhang J."/>
            <person name="Yu X."/>
            <person name="Xie Z."/>
            <person name="Ding L."/>
            <person name="Guan P."/>
            <person name="Tang J."/>
            <person name="Liang Y."/>
            <person name="Wang S."/>
            <person name="Deng Q."/>
            <person name="Li S."/>
            <person name="Zhu J."/>
            <person name="Wang L."/>
            <person name="Liu H."/>
            <person name="Li P."/>
        </authorList>
    </citation>
    <scope>NUCLEOTIDE SEQUENCE [LARGE SCALE GENOMIC DNA]</scope>
    <source>
        <strain evidence="3">AG-1 IA</strain>
    </source>
</reference>
<organism evidence="2 3">
    <name type="scientific">Thanatephorus cucumeris (strain AG1-IA)</name>
    <name type="common">Rice sheath blight fungus</name>
    <name type="synonym">Rhizoctonia solani</name>
    <dbReference type="NCBI Taxonomy" id="983506"/>
    <lineage>
        <taxon>Eukaryota</taxon>
        <taxon>Fungi</taxon>
        <taxon>Dikarya</taxon>
        <taxon>Basidiomycota</taxon>
        <taxon>Agaricomycotina</taxon>
        <taxon>Agaricomycetes</taxon>
        <taxon>Cantharellales</taxon>
        <taxon>Ceratobasidiaceae</taxon>
        <taxon>Rhizoctonia</taxon>
        <taxon>Rhizoctonia solani AG-1</taxon>
    </lineage>
</organism>
<comment type="caution">
    <text evidence="2">The sequence shown here is derived from an EMBL/GenBank/DDBJ whole genome shotgun (WGS) entry which is preliminary data.</text>
</comment>
<dbReference type="HOGENOM" id="CLU_2401181_0_0_1"/>
<dbReference type="EMBL" id="AFRT01000460">
    <property type="protein sequence ID" value="ELU43945.1"/>
    <property type="molecule type" value="Genomic_DNA"/>
</dbReference>
<accession>L8X139</accession>
<gene>
    <name evidence="2" type="ORF">AG1IA_02024</name>
</gene>
<dbReference type="AlphaFoldDB" id="L8X139"/>
<keyword evidence="1" id="KW-0732">Signal</keyword>
<protein>
    <submittedName>
        <fullName evidence="2">Uncharacterized protein</fullName>
    </submittedName>
</protein>
<sequence length="93" mass="10058">MHTFAKLAIPVSAFGLVSPALAAPVNSTATSDLAARTPAKLGCDEYNGKKRERTKSRSISVRLTLHLVFAFSPFSVSPFPYRYHSPPAQAPLK</sequence>
<keyword evidence="3" id="KW-1185">Reference proteome</keyword>
<feature type="chain" id="PRO_5003997082" evidence="1">
    <location>
        <begin position="23"/>
        <end position="93"/>
    </location>
</feature>
<feature type="signal peptide" evidence="1">
    <location>
        <begin position="1"/>
        <end position="22"/>
    </location>
</feature>
<name>L8X139_THACA</name>